<evidence type="ECO:0000313" key="1">
    <source>
        <dbReference type="EMBL" id="KAB1064558.1"/>
    </source>
</evidence>
<organism evidence="1 2">
    <name type="scientific">Salibacter halophilus</name>
    <dbReference type="NCBI Taxonomy" id="1803916"/>
    <lineage>
        <taxon>Bacteria</taxon>
        <taxon>Pseudomonadati</taxon>
        <taxon>Bacteroidota</taxon>
        <taxon>Flavobacteriia</taxon>
        <taxon>Flavobacteriales</taxon>
        <taxon>Salibacteraceae</taxon>
        <taxon>Salibacter</taxon>
    </lineage>
</organism>
<name>A0A6N6M944_9FLAO</name>
<dbReference type="GO" id="GO:0006400">
    <property type="term" value="P:tRNA modification"/>
    <property type="evidence" value="ECO:0007669"/>
    <property type="project" value="InterPro"/>
</dbReference>
<evidence type="ECO:0000313" key="2">
    <source>
        <dbReference type="Proteomes" id="UP000435357"/>
    </source>
</evidence>
<protein>
    <submittedName>
        <fullName evidence="1">tRNA-(Ms[2]io[6]A)-hydroxylase</fullName>
    </submittedName>
</protein>
<dbReference type="InterPro" id="IPR010386">
    <property type="entry name" value="tRNA-Hydrxlase_MiaE"/>
</dbReference>
<dbReference type="EMBL" id="WACR01000005">
    <property type="protein sequence ID" value="KAB1064558.1"/>
    <property type="molecule type" value="Genomic_DNA"/>
</dbReference>
<dbReference type="CDD" id="cd07910">
    <property type="entry name" value="MiaE"/>
    <property type="match status" value="1"/>
</dbReference>
<reference evidence="1 2" key="1">
    <citation type="submission" date="2019-09" db="EMBL/GenBank/DDBJ databases">
        <title>Genomes of Cryomorphaceae.</title>
        <authorList>
            <person name="Bowman J.P."/>
        </authorList>
    </citation>
    <scope>NUCLEOTIDE SEQUENCE [LARGE SCALE GENOMIC DNA]</scope>
    <source>
        <strain evidence="1 2">KCTC 52047</strain>
    </source>
</reference>
<keyword evidence="2" id="KW-1185">Reference proteome</keyword>
<dbReference type="SUPFAM" id="SSF47240">
    <property type="entry name" value="Ferritin-like"/>
    <property type="match status" value="1"/>
</dbReference>
<dbReference type="InterPro" id="IPR012347">
    <property type="entry name" value="Ferritin-like"/>
</dbReference>
<accession>A0A6N6M944</accession>
<dbReference type="Proteomes" id="UP000435357">
    <property type="component" value="Unassembled WGS sequence"/>
</dbReference>
<dbReference type="PIRSF" id="PIRSF020736">
    <property type="entry name" value="MiaE"/>
    <property type="match status" value="1"/>
</dbReference>
<dbReference type="OrthoDB" id="9802518at2"/>
<comment type="caution">
    <text evidence="1">The sequence shown here is derived from an EMBL/GenBank/DDBJ whole genome shotgun (WGS) entry which is preliminary data.</text>
</comment>
<gene>
    <name evidence="1" type="ORF">F3059_07165</name>
</gene>
<dbReference type="PANTHER" id="PTHR42637:SF1">
    <property type="entry name" value="TRNA 2-(METHYLSULFANYL)-N(6)-ISOPENTENYLADENOSINE(37) HYDROXYLASE"/>
    <property type="match status" value="1"/>
</dbReference>
<dbReference type="AlphaFoldDB" id="A0A6N6M944"/>
<dbReference type="RefSeq" id="WP_151167853.1">
    <property type="nucleotide sequence ID" value="NZ_WACR01000005.1"/>
</dbReference>
<sequence length="194" mass="22924">MLKLRLPTDPRWVNIAEKNLEEILTDHAYCEQKAASTAISLIVQFPEYTELVSKMSELAQEEMEHFQRVHQIMEKRDIPLGRERKDEYIHELKKYFSNGGRSRLDVLIDKLLFAAMIEARSCERFRVLSENIQDEELADFYHELMKSEAGHYSMFLLLAKKYGDPDDVEERWQKFLDYESDVIAMFGKSERIHG</sequence>
<dbReference type="GO" id="GO:0045301">
    <property type="term" value="F:tRNA 2-(methylsulfanyl)-N(6)-isopentenyladenosine(37) hydroxylase activity"/>
    <property type="evidence" value="ECO:0007669"/>
    <property type="project" value="InterPro"/>
</dbReference>
<dbReference type="PANTHER" id="PTHR42637">
    <property type="entry name" value="TRNA-(MS[2]IO[6]A)-HYDROXYLASE"/>
    <property type="match status" value="1"/>
</dbReference>
<dbReference type="Gene3D" id="1.20.1260.10">
    <property type="match status" value="1"/>
</dbReference>
<dbReference type="Pfam" id="PF06175">
    <property type="entry name" value="MiaE"/>
    <property type="match status" value="1"/>
</dbReference>
<proteinExistence type="predicted"/>
<dbReference type="InterPro" id="IPR009078">
    <property type="entry name" value="Ferritin-like_SF"/>
</dbReference>